<evidence type="ECO:0000313" key="9">
    <source>
        <dbReference type="EMBL" id="KAG6682518.1"/>
    </source>
</evidence>
<evidence type="ECO:0000256" key="7">
    <source>
        <dbReference type="RuleBase" id="RU003682"/>
    </source>
</evidence>
<sequence length="357" mass="40155">MSAPMISMSSSDVIDFVVHKGNGVTGLAEIGLQIVPDQYIQPLEERLDPSKVETDESIPIIDVSNWDDPEVAESICDAASKWGFFQIINHGVPLKVLEALKNAARTFFELPVEERKKYLKENSPSKVVCLSTSFNPQAEKVLEWKDYLTLLWVSENEASAFWPPACKDQAIEYMKKAELVIRRLLEVLLNRLNVKEIDKAKEYMLMGELRLSLNYYPRCPNPDLTAGVGCHSDISAITVLLQDETGGLYVRGTKEDSWIHVPPVEGALVINIGDVLQILSNDKYKSIEHRAFANRNKNRVSIPIFVNPGSDAIVGPLQEVLESGQKPIYKQAVFLDYFKHFFSKGHDGKKTMEFAKI</sequence>
<keyword evidence="3 7" id="KW-0479">Metal-binding</keyword>
<name>A0A922AP27_CARIL</name>
<dbReference type="Pfam" id="PF03171">
    <property type="entry name" value="2OG-FeII_Oxy"/>
    <property type="match status" value="1"/>
</dbReference>
<keyword evidence="5 7" id="KW-0560">Oxidoreductase</keyword>
<evidence type="ECO:0000256" key="3">
    <source>
        <dbReference type="ARBA" id="ARBA00022723"/>
    </source>
</evidence>
<reference evidence="9" key="1">
    <citation type="submission" date="2021-01" db="EMBL/GenBank/DDBJ databases">
        <authorList>
            <person name="Lovell J.T."/>
            <person name="Bentley N."/>
            <person name="Bhattarai G."/>
            <person name="Jenkins J.W."/>
            <person name="Sreedasyam A."/>
            <person name="Alarcon Y."/>
            <person name="Bock C."/>
            <person name="Boston L."/>
            <person name="Carlson J."/>
            <person name="Cervantes K."/>
            <person name="Clermont K."/>
            <person name="Krom N."/>
            <person name="Kubenka K."/>
            <person name="Mamidi S."/>
            <person name="Mattison C."/>
            <person name="Monteros M."/>
            <person name="Pisani C."/>
            <person name="Plott C."/>
            <person name="Rajasekar S."/>
            <person name="Rhein H.S."/>
            <person name="Rohla C."/>
            <person name="Song M."/>
            <person name="Hilaire R.S."/>
            <person name="Shu S."/>
            <person name="Wells L."/>
            <person name="Wang X."/>
            <person name="Webber J."/>
            <person name="Heerema R.J."/>
            <person name="Klein P."/>
            <person name="Conner P."/>
            <person name="Grauke L."/>
            <person name="Grimwood J."/>
            <person name="Schmutz J."/>
            <person name="Randall J.J."/>
        </authorList>
    </citation>
    <scope>NUCLEOTIDE SEQUENCE</scope>
    <source>
        <tissue evidence="9">Leaf</tissue>
    </source>
</reference>
<evidence type="ECO:0000259" key="8">
    <source>
        <dbReference type="PROSITE" id="PS51471"/>
    </source>
</evidence>
<dbReference type="InterPro" id="IPR044861">
    <property type="entry name" value="IPNS-like_FE2OG_OXY"/>
</dbReference>
<dbReference type="PANTHER" id="PTHR10209:SF591">
    <property type="entry name" value="2OG-FE(II) OXYGENASE FAMILY OXIDOREDUCTASE"/>
    <property type="match status" value="1"/>
</dbReference>
<evidence type="ECO:0000313" key="10">
    <source>
        <dbReference type="Proteomes" id="UP000811246"/>
    </source>
</evidence>
<dbReference type="PROSITE" id="PS51471">
    <property type="entry name" value="FE2OG_OXY"/>
    <property type="match status" value="1"/>
</dbReference>
<proteinExistence type="inferred from homology"/>
<dbReference type="FunFam" id="2.60.120.330:FF:000023">
    <property type="entry name" value="Feruloyl CoA ortho-hydroxylase 1"/>
    <property type="match status" value="1"/>
</dbReference>
<keyword evidence="6 7" id="KW-0408">Iron</keyword>
<comment type="similarity">
    <text evidence="2 7">Belongs to the iron/ascorbate-dependent oxidoreductase family.</text>
</comment>
<protein>
    <recommendedName>
        <fullName evidence="8">Fe2OG dioxygenase domain-containing protein</fullName>
    </recommendedName>
</protein>
<keyword evidence="4" id="KW-0223">Dioxygenase</keyword>
<dbReference type="GO" id="GO:0051213">
    <property type="term" value="F:dioxygenase activity"/>
    <property type="evidence" value="ECO:0007669"/>
    <property type="project" value="UniProtKB-KW"/>
</dbReference>
<dbReference type="EMBL" id="CM031837">
    <property type="protein sequence ID" value="KAG6682518.1"/>
    <property type="molecule type" value="Genomic_DNA"/>
</dbReference>
<organism evidence="9 10">
    <name type="scientific">Carya illinoinensis</name>
    <name type="common">Pecan</name>
    <dbReference type="NCBI Taxonomy" id="32201"/>
    <lineage>
        <taxon>Eukaryota</taxon>
        <taxon>Viridiplantae</taxon>
        <taxon>Streptophyta</taxon>
        <taxon>Embryophyta</taxon>
        <taxon>Tracheophyta</taxon>
        <taxon>Spermatophyta</taxon>
        <taxon>Magnoliopsida</taxon>
        <taxon>eudicotyledons</taxon>
        <taxon>Gunneridae</taxon>
        <taxon>Pentapetalae</taxon>
        <taxon>rosids</taxon>
        <taxon>fabids</taxon>
        <taxon>Fagales</taxon>
        <taxon>Juglandaceae</taxon>
        <taxon>Carya</taxon>
    </lineage>
</organism>
<dbReference type="Pfam" id="PF14226">
    <property type="entry name" value="DIOX_N"/>
    <property type="match status" value="1"/>
</dbReference>
<comment type="caution">
    <text evidence="9">The sequence shown here is derived from an EMBL/GenBank/DDBJ whole genome shotgun (WGS) entry which is preliminary data.</text>
</comment>
<dbReference type="Proteomes" id="UP000811246">
    <property type="component" value="Chromosome 13"/>
</dbReference>
<evidence type="ECO:0000256" key="2">
    <source>
        <dbReference type="ARBA" id="ARBA00008056"/>
    </source>
</evidence>
<gene>
    <name evidence="9" type="ORF">I3842_13G146500</name>
</gene>
<dbReference type="InterPro" id="IPR026992">
    <property type="entry name" value="DIOX_N"/>
</dbReference>
<accession>A0A922AP27</accession>
<evidence type="ECO:0000256" key="4">
    <source>
        <dbReference type="ARBA" id="ARBA00022964"/>
    </source>
</evidence>
<dbReference type="InterPro" id="IPR005123">
    <property type="entry name" value="Oxoglu/Fe-dep_dioxygenase_dom"/>
</dbReference>
<dbReference type="AlphaFoldDB" id="A0A922AP27"/>
<evidence type="ECO:0000256" key="1">
    <source>
        <dbReference type="ARBA" id="ARBA00001961"/>
    </source>
</evidence>
<feature type="domain" description="Fe2OG dioxygenase" evidence="8">
    <location>
        <begin position="207"/>
        <end position="308"/>
    </location>
</feature>
<dbReference type="GO" id="GO:0046872">
    <property type="term" value="F:metal ion binding"/>
    <property type="evidence" value="ECO:0007669"/>
    <property type="project" value="UniProtKB-KW"/>
</dbReference>
<evidence type="ECO:0000256" key="5">
    <source>
        <dbReference type="ARBA" id="ARBA00023002"/>
    </source>
</evidence>
<dbReference type="GO" id="GO:0009805">
    <property type="term" value="P:coumarin biosynthetic process"/>
    <property type="evidence" value="ECO:0007669"/>
    <property type="project" value="UniProtKB-ARBA"/>
</dbReference>
<evidence type="ECO:0000256" key="6">
    <source>
        <dbReference type="ARBA" id="ARBA00023004"/>
    </source>
</evidence>
<comment type="cofactor">
    <cofactor evidence="1">
        <name>L-ascorbate</name>
        <dbReference type="ChEBI" id="CHEBI:38290"/>
    </cofactor>
</comment>
<dbReference type="PANTHER" id="PTHR10209">
    <property type="entry name" value="OXIDOREDUCTASE, 2OG-FE II OXYGENASE FAMILY PROTEIN"/>
    <property type="match status" value="1"/>
</dbReference>